<keyword evidence="2" id="KW-1185">Reference proteome</keyword>
<organism evidence="1 2">
    <name type="scientific">Datura stramonium</name>
    <name type="common">Jimsonweed</name>
    <name type="synonym">Common thornapple</name>
    <dbReference type="NCBI Taxonomy" id="4076"/>
    <lineage>
        <taxon>Eukaryota</taxon>
        <taxon>Viridiplantae</taxon>
        <taxon>Streptophyta</taxon>
        <taxon>Embryophyta</taxon>
        <taxon>Tracheophyta</taxon>
        <taxon>Spermatophyta</taxon>
        <taxon>Magnoliopsida</taxon>
        <taxon>eudicotyledons</taxon>
        <taxon>Gunneridae</taxon>
        <taxon>Pentapetalae</taxon>
        <taxon>asterids</taxon>
        <taxon>lamiids</taxon>
        <taxon>Solanales</taxon>
        <taxon>Solanaceae</taxon>
        <taxon>Solanoideae</taxon>
        <taxon>Datureae</taxon>
        <taxon>Datura</taxon>
    </lineage>
</organism>
<accession>A0ABS8TFV0</accession>
<gene>
    <name evidence="1" type="ORF">HAX54_010115</name>
</gene>
<dbReference type="EMBL" id="JACEIK010001551">
    <property type="protein sequence ID" value="MCD7470339.1"/>
    <property type="molecule type" value="Genomic_DNA"/>
</dbReference>
<evidence type="ECO:0000313" key="1">
    <source>
        <dbReference type="EMBL" id="MCD7470339.1"/>
    </source>
</evidence>
<comment type="caution">
    <text evidence="1">The sequence shown here is derived from an EMBL/GenBank/DDBJ whole genome shotgun (WGS) entry which is preliminary data.</text>
</comment>
<name>A0ABS8TFV0_DATST</name>
<proteinExistence type="predicted"/>
<sequence>MQAMKVRDKKDSDEVEISKTAKMVALEILKYRKESVRAGASSIVEPEIVPEPDECIIERMENLFIAMTKEDYVKNEVDLRISTVRDVEPGEKSCRTRPPARPCFYISPGNMEMDSHIRKNLRSMIITYNESVGQSTKDAQDYEEYDESMMPENLPHEIE</sequence>
<protein>
    <submittedName>
        <fullName evidence="1">Uncharacterized protein</fullName>
    </submittedName>
</protein>
<reference evidence="1 2" key="1">
    <citation type="journal article" date="2021" name="BMC Genomics">
        <title>Datura genome reveals duplications of psychoactive alkaloid biosynthetic genes and high mutation rate following tissue culture.</title>
        <authorList>
            <person name="Rajewski A."/>
            <person name="Carter-House D."/>
            <person name="Stajich J."/>
            <person name="Litt A."/>
        </authorList>
    </citation>
    <scope>NUCLEOTIDE SEQUENCE [LARGE SCALE GENOMIC DNA]</scope>
    <source>
        <strain evidence="1">AR-01</strain>
    </source>
</reference>
<evidence type="ECO:0000313" key="2">
    <source>
        <dbReference type="Proteomes" id="UP000823775"/>
    </source>
</evidence>
<dbReference type="Proteomes" id="UP000823775">
    <property type="component" value="Unassembled WGS sequence"/>
</dbReference>